<accession>A0A7Z0ISG2</accession>
<proteinExistence type="predicted"/>
<sequence>MKSPEAGVELVEGTASQWGMVTSGQARALGVTRLEMSRLAAAGHLLRLAHGVYRNAGAPSDEFEDLRAAWLSTEPARFASDRLRDGAAGVIVSGTSAARLHGLGDIPADRHEFTTRQRRQTQRLEIHYRQRSLTEREVTIAQGLPVTTVERTVADLVEARTDLSLVADVLRDAVDKAALDTTVLADMLAPLAARNGIRSGDGNGLLKRLLTSAGLDPESLARRLAKSPTYATLAEVARKVENVG</sequence>
<gene>
    <name evidence="2" type="ORF">BJ988_002697</name>
</gene>
<evidence type="ECO:0000313" key="2">
    <source>
        <dbReference type="EMBL" id="NYI78049.1"/>
    </source>
</evidence>
<reference evidence="2 3" key="1">
    <citation type="submission" date="2020-07" db="EMBL/GenBank/DDBJ databases">
        <title>Sequencing the genomes of 1000 actinobacteria strains.</title>
        <authorList>
            <person name="Klenk H.-P."/>
        </authorList>
    </citation>
    <scope>NUCLEOTIDE SEQUENCE [LARGE SCALE GENOMIC DNA]</scope>
    <source>
        <strain evidence="2 3">DSM 26487</strain>
    </source>
</reference>
<evidence type="ECO:0000259" key="1">
    <source>
        <dbReference type="Pfam" id="PF13338"/>
    </source>
</evidence>
<feature type="domain" description="AbiEi antitoxin N-terminal" evidence="1">
    <location>
        <begin position="15"/>
        <end position="55"/>
    </location>
</feature>
<dbReference type="RefSeq" id="WP_179658459.1">
    <property type="nucleotide sequence ID" value="NZ_JACBZR010000001.1"/>
</dbReference>
<name>A0A7Z0ISG2_9ACTN</name>
<dbReference type="EMBL" id="JACBZR010000001">
    <property type="protein sequence ID" value="NYI78049.1"/>
    <property type="molecule type" value="Genomic_DNA"/>
</dbReference>
<comment type="caution">
    <text evidence="2">The sequence shown here is derived from an EMBL/GenBank/DDBJ whole genome shotgun (WGS) entry which is preliminary data.</text>
</comment>
<organism evidence="2 3">
    <name type="scientific">Nocardioides panzhihuensis</name>
    <dbReference type="NCBI Taxonomy" id="860243"/>
    <lineage>
        <taxon>Bacteria</taxon>
        <taxon>Bacillati</taxon>
        <taxon>Actinomycetota</taxon>
        <taxon>Actinomycetes</taxon>
        <taxon>Propionibacteriales</taxon>
        <taxon>Nocardioidaceae</taxon>
        <taxon>Nocardioides</taxon>
    </lineage>
</organism>
<dbReference type="Proteomes" id="UP000564496">
    <property type="component" value="Unassembled WGS sequence"/>
</dbReference>
<keyword evidence="3" id="KW-1185">Reference proteome</keyword>
<evidence type="ECO:0000313" key="3">
    <source>
        <dbReference type="Proteomes" id="UP000564496"/>
    </source>
</evidence>
<dbReference type="AlphaFoldDB" id="A0A7Z0ISG2"/>
<dbReference type="Pfam" id="PF13338">
    <property type="entry name" value="AbiEi_4"/>
    <property type="match status" value="1"/>
</dbReference>
<protein>
    <submittedName>
        <fullName evidence="2">Putative transcriptional regulator of viral defense system</fullName>
    </submittedName>
</protein>
<dbReference type="InterPro" id="IPR025159">
    <property type="entry name" value="AbiEi_N"/>
</dbReference>